<dbReference type="Pfam" id="PF19694">
    <property type="entry name" value="DUF6194"/>
    <property type="match status" value="1"/>
</dbReference>
<keyword evidence="3" id="KW-1185">Reference proteome</keyword>
<dbReference type="EMBL" id="BAAARY010000054">
    <property type="protein sequence ID" value="GAA2533605.1"/>
    <property type="molecule type" value="Genomic_DNA"/>
</dbReference>
<evidence type="ECO:0000259" key="1">
    <source>
        <dbReference type="Pfam" id="PF19694"/>
    </source>
</evidence>
<proteinExistence type="predicted"/>
<evidence type="ECO:0000313" key="2">
    <source>
        <dbReference type="EMBL" id="GAA2533605.1"/>
    </source>
</evidence>
<name>A0ABP6B3I9_9ACTN</name>
<gene>
    <name evidence="2" type="ORF">GCM10010201_36240</name>
</gene>
<dbReference type="Proteomes" id="UP001499978">
    <property type="component" value="Unassembled WGS sequence"/>
</dbReference>
<comment type="caution">
    <text evidence="2">The sequence shown here is derived from an EMBL/GenBank/DDBJ whole genome shotgun (WGS) entry which is preliminary data.</text>
</comment>
<evidence type="ECO:0000313" key="3">
    <source>
        <dbReference type="Proteomes" id="UP001499978"/>
    </source>
</evidence>
<protein>
    <recommendedName>
        <fullName evidence="1">DUF6194 domain-containing protein</fullName>
    </recommendedName>
</protein>
<organism evidence="2 3">
    <name type="scientific">Pilimelia columellifera subsp. columellifera</name>
    <dbReference type="NCBI Taxonomy" id="706583"/>
    <lineage>
        <taxon>Bacteria</taxon>
        <taxon>Bacillati</taxon>
        <taxon>Actinomycetota</taxon>
        <taxon>Actinomycetes</taxon>
        <taxon>Micromonosporales</taxon>
        <taxon>Micromonosporaceae</taxon>
        <taxon>Pilimelia</taxon>
    </lineage>
</organism>
<accession>A0ABP6B3I9</accession>
<sequence>MGRAEFRNLFGYGPEESAAHRDKLDFAETDRLMPHPAYAVQGWASVVNPGPATADEVTRLVAQARSRSADREHRSSQNS</sequence>
<dbReference type="InterPro" id="IPR045676">
    <property type="entry name" value="DUF6194"/>
</dbReference>
<feature type="domain" description="DUF6194" evidence="1">
    <location>
        <begin position="2"/>
        <end position="75"/>
    </location>
</feature>
<reference evidence="3" key="1">
    <citation type="journal article" date="2019" name="Int. J. Syst. Evol. Microbiol.">
        <title>The Global Catalogue of Microorganisms (GCM) 10K type strain sequencing project: providing services to taxonomists for standard genome sequencing and annotation.</title>
        <authorList>
            <consortium name="The Broad Institute Genomics Platform"/>
            <consortium name="The Broad Institute Genome Sequencing Center for Infectious Disease"/>
            <person name="Wu L."/>
            <person name="Ma J."/>
        </authorList>
    </citation>
    <scope>NUCLEOTIDE SEQUENCE [LARGE SCALE GENOMIC DNA]</scope>
    <source>
        <strain evidence="3">JCM 3367</strain>
    </source>
</reference>